<dbReference type="Gene3D" id="3.40.1360.10">
    <property type="match status" value="1"/>
</dbReference>
<evidence type="ECO:0000256" key="8">
    <source>
        <dbReference type="ARBA" id="ARBA00022833"/>
    </source>
</evidence>
<comment type="domain">
    <text evidence="12">Contains an N-terminal zinc-binding domain, a central core domain that contains the primase activity, and a C-terminal DnaB-binding domain.</text>
</comment>
<dbReference type="Pfam" id="PF10410">
    <property type="entry name" value="DnaB_bind"/>
    <property type="match status" value="1"/>
</dbReference>
<dbReference type="InterPro" id="IPR016136">
    <property type="entry name" value="DNA_helicase_N/primase_C"/>
</dbReference>
<evidence type="ECO:0000256" key="5">
    <source>
        <dbReference type="ARBA" id="ARBA00022705"/>
    </source>
</evidence>
<dbReference type="FunFam" id="3.90.980.10:FF:000001">
    <property type="entry name" value="DNA primase"/>
    <property type="match status" value="1"/>
</dbReference>
<keyword evidence="8 12" id="KW-0862">Zinc</keyword>
<dbReference type="PIRSF" id="PIRSF002811">
    <property type="entry name" value="DnaG"/>
    <property type="match status" value="1"/>
</dbReference>
<dbReference type="PROSITE" id="PS50880">
    <property type="entry name" value="TOPRIM"/>
    <property type="match status" value="1"/>
</dbReference>
<dbReference type="CDD" id="cd03364">
    <property type="entry name" value="TOPRIM_DnaG_primases"/>
    <property type="match status" value="1"/>
</dbReference>
<keyword evidence="10 12" id="KW-0238">DNA-binding</keyword>
<keyword evidence="1 12" id="KW-0240">DNA-directed RNA polymerase</keyword>
<keyword evidence="18" id="KW-1185">Reference proteome</keyword>
<name>A0A1S6J0R4_9FIRM</name>
<dbReference type="OrthoDB" id="9803773at2"/>
<accession>A0A1S6J0R4</accession>
<dbReference type="InterPro" id="IPR006295">
    <property type="entry name" value="DNA_primase_DnaG"/>
</dbReference>
<keyword evidence="3 12" id="KW-0808">Transferase</keyword>
<dbReference type="PANTHER" id="PTHR30313">
    <property type="entry name" value="DNA PRIMASE"/>
    <property type="match status" value="1"/>
</dbReference>
<comment type="function">
    <text evidence="12 13">RNA polymerase that catalyzes the synthesis of short RNA molecules used as primers for DNA polymerase during DNA replication.</text>
</comment>
<dbReference type="GO" id="GO:0005737">
    <property type="term" value="C:cytoplasm"/>
    <property type="evidence" value="ECO:0007669"/>
    <property type="project" value="TreeGrafter"/>
</dbReference>
<evidence type="ECO:0000256" key="1">
    <source>
        <dbReference type="ARBA" id="ARBA00022478"/>
    </source>
</evidence>
<comment type="subunit">
    <text evidence="12">Monomer. Interacts with DnaB.</text>
</comment>
<sequence>MAGYIPDAIIEDIRQRTDIVEVISRYRQLEKRGKNYLALCPFHQEKTPSFNVNPEKQIFHCFGCGVGGNVFKFVMMVEGLSFPDAVRFLGAKVGVDIPKEASPRDNAFQRKKDRAYKIYSLVRDYYRFLLTSEAGAGAIQYLEQRQLSDVARNTFEIGFAPPGWDNLTKLLLAKGVSGQEMAQLGLVHAKESGGFYDRFRNRIMFPIWDHQGRVVGFGGRTLGEDTPKYLNSPEGEFFNKGQLLYGLHIARKGIREQGYAVIMEGYMDVVSTFQQGVTNAVASLGTAFTREQGKLLMTYTHNIVIAYDADAAGSKAALRAAEILQELGAQVSVATIWGAKDPDEFIQAQGLAGWQQLMAKAQPLVQFKLAQAIKKHGIQNSAAKERVLQEVLPNLAAVASPIEREDAIKHTATVLQVNWETVVEAIRIFKKNTSKKSQFGDKFTKESHNKASVSHFDKPRRVVDARAQAEAGLLRLALEDKLWLERITNELGTNFFQNEEYHKIFHACLKLGEEYSPGRVLHMLEEPVQRLASKLLIQEIPKDNLEQMLKDFINTIKKTNEKAKLDDLLMQLAAAEKAGDSQRVYDLSRQINAVMKSDGPERGVAT</sequence>
<evidence type="ECO:0000256" key="13">
    <source>
        <dbReference type="PIRNR" id="PIRNR002811"/>
    </source>
</evidence>
<dbReference type="InterPro" id="IPR037068">
    <property type="entry name" value="DNA_primase_core_N_sf"/>
</dbReference>
<comment type="similarity">
    <text evidence="12 13">Belongs to the DnaG primase family.</text>
</comment>
<keyword evidence="4 12" id="KW-0548">Nucleotidyltransferase</keyword>
<feature type="coiled-coil region" evidence="15">
    <location>
        <begin position="542"/>
        <end position="578"/>
    </location>
</feature>
<dbReference type="GO" id="GO:0008270">
    <property type="term" value="F:zinc ion binding"/>
    <property type="evidence" value="ECO:0007669"/>
    <property type="project" value="UniProtKB-UniRule"/>
</dbReference>
<evidence type="ECO:0000256" key="6">
    <source>
        <dbReference type="ARBA" id="ARBA00022723"/>
    </source>
</evidence>
<dbReference type="FunFam" id="3.40.1360.10:FF:000002">
    <property type="entry name" value="DNA primase"/>
    <property type="match status" value="1"/>
</dbReference>
<dbReference type="Pfam" id="PF13155">
    <property type="entry name" value="Toprim_2"/>
    <property type="match status" value="1"/>
</dbReference>
<dbReference type="InterPro" id="IPR002694">
    <property type="entry name" value="Znf_CHC2"/>
</dbReference>
<gene>
    <name evidence="12" type="primary">dnaG</name>
    <name evidence="17" type="ORF">B0537_12775</name>
</gene>
<dbReference type="SUPFAM" id="SSF56731">
    <property type="entry name" value="DNA primase core"/>
    <property type="match status" value="1"/>
</dbReference>
<evidence type="ECO:0000313" key="17">
    <source>
        <dbReference type="EMBL" id="AQS60608.1"/>
    </source>
</evidence>
<dbReference type="EMBL" id="CP019698">
    <property type="protein sequence ID" value="AQS60608.1"/>
    <property type="molecule type" value="Genomic_DNA"/>
</dbReference>
<evidence type="ECO:0000256" key="12">
    <source>
        <dbReference type="HAMAP-Rule" id="MF_00974"/>
    </source>
</evidence>
<dbReference type="GO" id="GO:0006269">
    <property type="term" value="P:DNA replication, synthesis of primer"/>
    <property type="evidence" value="ECO:0007669"/>
    <property type="project" value="UniProtKB-UniRule"/>
</dbReference>
<evidence type="ECO:0000256" key="10">
    <source>
        <dbReference type="ARBA" id="ARBA00023125"/>
    </source>
</evidence>
<dbReference type="SUPFAM" id="SSF57783">
    <property type="entry name" value="Zinc beta-ribbon"/>
    <property type="match status" value="1"/>
</dbReference>
<dbReference type="GO" id="GO:1990077">
    <property type="term" value="C:primosome complex"/>
    <property type="evidence" value="ECO:0007669"/>
    <property type="project" value="UniProtKB-KW"/>
</dbReference>
<evidence type="ECO:0000256" key="3">
    <source>
        <dbReference type="ARBA" id="ARBA00022679"/>
    </source>
</evidence>
<keyword evidence="15" id="KW-0175">Coiled coil</keyword>
<protein>
    <recommendedName>
        <fullName evidence="12 13">DNA primase</fullName>
        <ecNumber evidence="12">2.7.7.101</ecNumber>
    </recommendedName>
</protein>
<dbReference type="NCBIfam" id="TIGR01391">
    <property type="entry name" value="dnaG"/>
    <property type="match status" value="1"/>
</dbReference>
<dbReference type="PANTHER" id="PTHR30313:SF2">
    <property type="entry name" value="DNA PRIMASE"/>
    <property type="match status" value="1"/>
</dbReference>
<evidence type="ECO:0000313" key="18">
    <source>
        <dbReference type="Proteomes" id="UP000189464"/>
    </source>
</evidence>
<dbReference type="GO" id="GO:0000428">
    <property type="term" value="C:DNA-directed RNA polymerase complex"/>
    <property type="evidence" value="ECO:0007669"/>
    <property type="project" value="UniProtKB-KW"/>
</dbReference>
<dbReference type="Gene3D" id="3.90.580.10">
    <property type="entry name" value="Zinc finger, CHC2-type domain"/>
    <property type="match status" value="1"/>
</dbReference>
<dbReference type="SMART" id="SM00400">
    <property type="entry name" value="ZnF_CHCC"/>
    <property type="match status" value="1"/>
</dbReference>
<dbReference type="RefSeq" id="WP_077715647.1">
    <property type="nucleotide sequence ID" value="NZ_CP019698.1"/>
</dbReference>
<keyword evidence="7 12" id="KW-0863">Zinc-finger</keyword>
<dbReference type="STRING" id="1833852.B0537_12775"/>
<keyword evidence="5 12" id="KW-0235">DNA replication</keyword>
<evidence type="ECO:0000256" key="2">
    <source>
        <dbReference type="ARBA" id="ARBA00022515"/>
    </source>
</evidence>
<comment type="catalytic activity">
    <reaction evidence="12">
        <text>ssDNA + n NTP = ssDNA/pppN(pN)n-1 hybrid + (n-1) diphosphate.</text>
        <dbReference type="EC" id="2.7.7.101"/>
    </reaction>
</comment>
<dbReference type="InterPro" id="IPR013264">
    <property type="entry name" value="DNAG_N"/>
</dbReference>
<dbReference type="InterPro" id="IPR036977">
    <property type="entry name" value="DNA_primase_Znf_CHC2"/>
</dbReference>
<dbReference type="InterPro" id="IPR030846">
    <property type="entry name" value="DnaG_bac"/>
</dbReference>
<evidence type="ECO:0000256" key="7">
    <source>
        <dbReference type="ARBA" id="ARBA00022771"/>
    </source>
</evidence>
<dbReference type="InterPro" id="IPR050219">
    <property type="entry name" value="DnaG_primase"/>
</dbReference>
<dbReference type="Pfam" id="PF01807">
    <property type="entry name" value="Zn_ribbon_DnaG"/>
    <property type="match status" value="1"/>
</dbReference>
<evidence type="ECO:0000256" key="11">
    <source>
        <dbReference type="ARBA" id="ARBA00023163"/>
    </source>
</evidence>
<dbReference type="SMART" id="SM00493">
    <property type="entry name" value="TOPRIM"/>
    <property type="match status" value="1"/>
</dbReference>
<evidence type="ECO:0000259" key="16">
    <source>
        <dbReference type="PROSITE" id="PS50880"/>
    </source>
</evidence>
<dbReference type="EC" id="2.7.7.101" evidence="12"/>
<proteinExistence type="inferred from homology"/>
<evidence type="ECO:0000256" key="9">
    <source>
        <dbReference type="ARBA" id="ARBA00022842"/>
    </source>
</evidence>
<dbReference type="GO" id="GO:0003677">
    <property type="term" value="F:DNA binding"/>
    <property type="evidence" value="ECO:0007669"/>
    <property type="project" value="UniProtKB-KW"/>
</dbReference>
<dbReference type="InterPro" id="IPR034151">
    <property type="entry name" value="TOPRIM_DnaG_bac"/>
</dbReference>
<keyword evidence="9" id="KW-0460">Magnesium</keyword>
<keyword evidence="2 12" id="KW-0639">Primosome</keyword>
<dbReference type="AlphaFoldDB" id="A0A1S6J0R4"/>
<dbReference type="InterPro" id="IPR006171">
    <property type="entry name" value="TOPRIM_dom"/>
</dbReference>
<dbReference type="GO" id="GO:0003899">
    <property type="term" value="F:DNA-directed RNA polymerase activity"/>
    <property type="evidence" value="ECO:0007669"/>
    <property type="project" value="UniProtKB-UniRule"/>
</dbReference>
<feature type="domain" description="Toprim" evidence="16">
    <location>
        <begin position="258"/>
        <end position="342"/>
    </location>
</feature>
<keyword evidence="11 12" id="KW-0804">Transcription</keyword>
<comment type="cofactor">
    <cofactor evidence="12 13 14">
        <name>Zn(2+)</name>
        <dbReference type="ChEBI" id="CHEBI:29105"/>
    </cofactor>
    <text evidence="12 13 14">Binds 1 zinc ion per monomer.</text>
</comment>
<dbReference type="InterPro" id="IPR019475">
    <property type="entry name" value="DNA_primase_DnaB-bd"/>
</dbReference>
<reference evidence="17 18" key="1">
    <citation type="journal article" date="2016" name="Int. J. Syst. Evol. Microbiol.">
        <title>Desulfotomaculum ferrireducens sp. nov., a moderately thermophilic sulfate-reducing and dissimilatory Fe(III)-reducing bacterium isolated from compost.</title>
        <authorList>
            <person name="Yang G."/>
            <person name="Guo J."/>
            <person name="Zhuang L."/>
            <person name="Yuan Y."/>
            <person name="Zhou S."/>
        </authorList>
    </citation>
    <scope>NUCLEOTIDE SEQUENCE [LARGE SCALE GENOMIC DNA]</scope>
    <source>
        <strain evidence="17 18">GSS09</strain>
    </source>
</reference>
<dbReference type="Proteomes" id="UP000189464">
    <property type="component" value="Chromosome"/>
</dbReference>
<dbReference type="Gene3D" id="3.90.980.10">
    <property type="entry name" value="DNA primase, catalytic core, N-terminal domain"/>
    <property type="match status" value="1"/>
</dbReference>
<dbReference type="Pfam" id="PF08275">
    <property type="entry name" value="DNAG_N"/>
    <property type="match status" value="1"/>
</dbReference>
<dbReference type="HAMAP" id="MF_00974">
    <property type="entry name" value="DNA_primase_DnaG"/>
    <property type="match status" value="1"/>
</dbReference>
<evidence type="ECO:0000256" key="14">
    <source>
        <dbReference type="PIRSR" id="PIRSR002811-1"/>
    </source>
</evidence>
<feature type="zinc finger region" description="CHC2-type" evidence="12 14">
    <location>
        <begin position="40"/>
        <end position="64"/>
    </location>
</feature>
<organism evidence="17 18">
    <name type="scientific">Desulforamulus ferrireducens</name>
    <dbReference type="NCBI Taxonomy" id="1833852"/>
    <lineage>
        <taxon>Bacteria</taxon>
        <taxon>Bacillati</taxon>
        <taxon>Bacillota</taxon>
        <taxon>Clostridia</taxon>
        <taxon>Eubacteriales</taxon>
        <taxon>Peptococcaceae</taxon>
        <taxon>Desulforamulus</taxon>
    </lineage>
</organism>
<dbReference type="KEGG" id="dfg:B0537_12775"/>
<dbReference type="FunFam" id="3.90.580.10:FF:000001">
    <property type="entry name" value="DNA primase"/>
    <property type="match status" value="1"/>
</dbReference>
<evidence type="ECO:0000256" key="15">
    <source>
        <dbReference type="SAM" id="Coils"/>
    </source>
</evidence>
<dbReference type="Gene3D" id="1.10.860.10">
    <property type="entry name" value="DNAb Helicase, Chain A"/>
    <property type="match status" value="1"/>
</dbReference>
<keyword evidence="6 12" id="KW-0479">Metal-binding</keyword>
<evidence type="ECO:0000256" key="4">
    <source>
        <dbReference type="ARBA" id="ARBA00022695"/>
    </source>
</evidence>